<accession>A0A9P7SIX5</accession>
<sequence length="733" mass="73980">MTKQFRRSSLLQTSDSQPHSHSHSHAHSHSLSRRLRHSPFHSQDSPNPEDQRKRSKLEIDDPASGNKISVEGEIDSVGDPLSNHDASDVFENGVVNAVGGTPTIPVIHVVHTIALVIDPWGAPFKTQTLSATPNTPDLDTKTDTANTATTTTMASSSDTASLQPISETTTTSAAAPDAAISGSKPGTTQTTTTTATTSGTAISGSKSGTIQTTATTTSGTAISGSKPGTTQTTTTTTTASSAASDTAVSGLKPETAQITTTTTNARPAAPDTAVSGLKPGTAQTTTTTTTASTAASTPPGAAPPVSASGGSLRASSAAGSSTMRIPANAKVTSVGPFLHTTKSALPSMVDIRNSSACKLLKRSGPRHVILCADSIAVAIFSSNSTSFMAPTDTSSFSSTSTSTSHSGPVLLPTSELSSTNDLHSTTTSSQPHTTVHATGTGTATSFATTTGTATTIRTSTITGSTSRESSFLSSAQSTTTDLDGGYGTLTVPGSLPSSPAAGTKSNGGGAVNLTPQQKQVIGGVVGSIAGVALIGFLLMMFLRHKKRKGPRFLLDSHSGPAAGRYLGDAKTLGGPAGGASGTATTERSAASGALAATLAALTGKRPPPTPPPTAPDERGFYRVSGRKLPSVLQSGGDGYSDPRASAASGNSDYFRGSQAFEPVALGSGQLALGAPMRPVSGLPVIRSGPARIAVTENPFIDPRPPITPTNLSSRTLASRGSPRASGSRFHEGL</sequence>
<keyword evidence="2" id="KW-0472">Membrane</keyword>
<evidence type="ECO:0000313" key="3">
    <source>
        <dbReference type="EMBL" id="KAG5942698.1"/>
    </source>
</evidence>
<comment type="caution">
    <text evidence="3">The sequence shown here is derived from an EMBL/GenBank/DDBJ whole genome shotgun (WGS) entry which is preliminary data.</text>
</comment>
<feature type="compositionally biased region" description="Low complexity" evidence="1">
    <location>
        <begin position="717"/>
        <end position="727"/>
    </location>
</feature>
<feature type="region of interest" description="Disordered" evidence="1">
    <location>
        <begin position="599"/>
        <end position="620"/>
    </location>
</feature>
<proteinExistence type="predicted"/>
<feature type="compositionally biased region" description="Basic residues" evidence="1">
    <location>
        <begin position="20"/>
        <end position="39"/>
    </location>
</feature>
<feature type="compositionally biased region" description="Polar residues" evidence="1">
    <location>
        <begin position="7"/>
        <end position="17"/>
    </location>
</feature>
<feature type="region of interest" description="Disordered" evidence="1">
    <location>
        <begin position="150"/>
        <end position="320"/>
    </location>
</feature>
<reference evidence="3 4" key="1">
    <citation type="journal article" date="2020" name="bioRxiv">
        <title>Whole genome comparisons of ergot fungi reveals the divergence and evolution of species within the genus Claviceps are the result of varying mechanisms driving genome evolution and host range expansion.</title>
        <authorList>
            <person name="Wyka S.A."/>
            <person name="Mondo S.J."/>
            <person name="Liu M."/>
            <person name="Dettman J."/>
            <person name="Nalam V."/>
            <person name="Broders K.D."/>
        </authorList>
    </citation>
    <scope>NUCLEOTIDE SEQUENCE [LARGE SCALE GENOMIC DNA]</scope>
    <source>
        <strain evidence="3 4">CCC 1485</strain>
    </source>
</reference>
<feature type="region of interest" description="Disordered" evidence="1">
    <location>
        <begin position="631"/>
        <end position="650"/>
    </location>
</feature>
<dbReference type="OrthoDB" id="5421784at2759"/>
<feature type="compositionally biased region" description="Low complexity" evidence="1">
    <location>
        <begin position="423"/>
        <end position="443"/>
    </location>
</feature>
<feature type="region of interest" description="Disordered" evidence="1">
    <location>
        <begin position="1"/>
        <end position="85"/>
    </location>
</feature>
<keyword evidence="4" id="KW-1185">Reference proteome</keyword>
<evidence type="ECO:0000313" key="4">
    <source>
        <dbReference type="Proteomes" id="UP000706124"/>
    </source>
</evidence>
<keyword evidence="2" id="KW-0812">Transmembrane</keyword>
<protein>
    <submittedName>
        <fullName evidence="3">Uncharacterized protein</fullName>
    </submittedName>
</protein>
<feature type="region of interest" description="Disordered" evidence="1">
    <location>
        <begin position="391"/>
        <end position="443"/>
    </location>
</feature>
<feature type="compositionally biased region" description="Pro residues" evidence="1">
    <location>
        <begin position="605"/>
        <end position="614"/>
    </location>
</feature>
<dbReference type="EMBL" id="SRPO01000077">
    <property type="protein sequence ID" value="KAG5942698.1"/>
    <property type="molecule type" value="Genomic_DNA"/>
</dbReference>
<dbReference type="Proteomes" id="UP000706124">
    <property type="component" value="Unassembled WGS sequence"/>
</dbReference>
<gene>
    <name evidence="3" type="ORF">E4U60_007158</name>
</gene>
<feature type="transmembrane region" description="Helical" evidence="2">
    <location>
        <begin position="520"/>
        <end position="542"/>
    </location>
</feature>
<keyword evidence="2" id="KW-1133">Transmembrane helix</keyword>
<dbReference type="AlphaFoldDB" id="A0A9P7SIX5"/>
<feature type="compositionally biased region" description="Basic and acidic residues" evidence="1">
    <location>
        <begin position="49"/>
        <end position="59"/>
    </location>
</feature>
<organism evidence="3 4">
    <name type="scientific">Claviceps pazoutovae</name>
    <dbReference type="NCBI Taxonomy" id="1649127"/>
    <lineage>
        <taxon>Eukaryota</taxon>
        <taxon>Fungi</taxon>
        <taxon>Dikarya</taxon>
        <taxon>Ascomycota</taxon>
        <taxon>Pezizomycotina</taxon>
        <taxon>Sordariomycetes</taxon>
        <taxon>Hypocreomycetidae</taxon>
        <taxon>Hypocreales</taxon>
        <taxon>Clavicipitaceae</taxon>
        <taxon>Claviceps</taxon>
    </lineage>
</organism>
<evidence type="ECO:0000256" key="1">
    <source>
        <dbReference type="SAM" id="MobiDB-lite"/>
    </source>
</evidence>
<feature type="compositionally biased region" description="Low complexity" evidence="1">
    <location>
        <begin position="391"/>
        <end position="406"/>
    </location>
</feature>
<evidence type="ECO:0000256" key="2">
    <source>
        <dbReference type="SAM" id="Phobius"/>
    </source>
</evidence>
<feature type="region of interest" description="Disordered" evidence="1">
    <location>
        <begin position="696"/>
        <end position="733"/>
    </location>
</feature>
<name>A0A9P7SIX5_9HYPO</name>